<dbReference type="EMBL" id="VSSQ01000951">
    <property type="protein sequence ID" value="MPM03415.1"/>
    <property type="molecule type" value="Genomic_DNA"/>
</dbReference>
<evidence type="ECO:0000259" key="7">
    <source>
        <dbReference type="Pfam" id="PF13087"/>
    </source>
</evidence>
<dbReference type="InterPro" id="IPR045055">
    <property type="entry name" value="DNA2/NAM7-like"/>
</dbReference>
<proteinExistence type="predicted"/>
<protein>
    <submittedName>
        <fullName evidence="8">RecBCD enzyme subunit RecD</fullName>
        <ecNumber evidence="8">3.1.11.5</ecNumber>
    </submittedName>
</protein>
<dbReference type="GO" id="GO:0005524">
    <property type="term" value="F:ATP binding"/>
    <property type="evidence" value="ECO:0007669"/>
    <property type="project" value="UniProtKB-KW"/>
</dbReference>
<feature type="domain" description="DNA2/NAM7 helicase-like C-terminal" evidence="7">
    <location>
        <begin position="902"/>
        <end position="1095"/>
    </location>
</feature>
<keyword evidence="5" id="KW-0175">Coiled coil</keyword>
<comment type="caution">
    <text evidence="8">The sequence shown here is derived from an EMBL/GenBank/DDBJ whole genome shotgun (WGS) entry which is preliminary data.</text>
</comment>
<keyword evidence="3" id="KW-0347">Helicase</keyword>
<evidence type="ECO:0000256" key="3">
    <source>
        <dbReference type="ARBA" id="ARBA00022806"/>
    </source>
</evidence>
<dbReference type="GO" id="GO:0008854">
    <property type="term" value="F:exodeoxyribonuclease V activity"/>
    <property type="evidence" value="ECO:0007669"/>
    <property type="project" value="UniProtKB-EC"/>
</dbReference>
<dbReference type="PANTHER" id="PTHR10887:SF495">
    <property type="entry name" value="HELICASE SENATAXIN ISOFORM X1-RELATED"/>
    <property type="match status" value="1"/>
</dbReference>
<keyword evidence="4" id="KW-0067">ATP-binding</keyword>
<dbReference type="CDD" id="cd18808">
    <property type="entry name" value="SF1_C_Upf1"/>
    <property type="match status" value="1"/>
</dbReference>
<name>A0A644WHQ5_9ZZZZ</name>
<dbReference type="EC" id="3.1.11.5" evidence="8"/>
<dbReference type="InterPro" id="IPR041679">
    <property type="entry name" value="DNA2/NAM7-like_C"/>
</dbReference>
<evidence type="ECO:0000256" key="5">
    <source>
        <dbReference type="SAM" id="Coils"/>
    </source>
</evidence>
<accession>A0A644WHQ5</accession>
<dbReference type="Pfam" id="PF13086">
    <property type="entry name" value="AAA_11"/>
    <property type="match status" value="2"/>
</dbReference>
<feature type="coiled-coil region" evidence="5">
    <location>
        <begin position="699"/>
        <end position="747"/>
    </location>
</feature>
<dbReference type="SUPFAM" id="SSF52540">
    <property type="entry name" value="P-loop containing nucleoside triphosphate hydrolases"/>
    <property type="match status" value="1"/>
</dbReference>
<dbReference type="Gene3D" id="3.40.50.300">
    <property type="entry name" value="P-loop containing nucleotide triphosphate hydrolases"/>
    <property type="match status" value="3"/>
</dbReference>
<evidence type="ECO:0000256" key="1">
    <source>
        <dbReference type="ARBA" id="ARBA00022741"/>
    </source>
</evidence>
<reference evidence="8" key="1">
    <citation type="submission" date="2019-08" db="EMBL/GenBank/DDBJ databases">
        <authorList>
            <person name="Kucharzyk K."/>
            <person name="Murdoch R.W."/>
            <person name="Higgins S."/>
            <person name="Loffler F."/>
        </authorList>
    </citation>
    <scope>NUCLEOTIDE SEQUENCE</scope>
</reference>
<feature type="domain" description="DNA2/NAM7 helicase helicase" evidence="6">
    <location>
        <begin position="322"/>
        <end position="504"/>
    </location>
</feature>
<dbReference type="InterPro" id="IPR047187">
    <property type="entry name" value="SF1_C_Upf1"/>
</dbReference>
<gene>
    <name evidence="8" type="primary">recD_1</name>
    <name evidence="8" type="ORF">SDC9_49682</name>
</gene>
<feature type="coiled-coil region" evidence="5">
    <location>
        <begin position="489"/>
        <end position="516"/>
    </location>
</feature>
<dbReference type="FunFam" id="3.40.50.300:FF:000326">
    <property type="entry name" value="P-loop containing nucleoside triphosphate hydrolase"/>
    <property type="match status" value="1"/>
</dbReference>
<dbReference type="InterPro" id="IPR041677">
    <property type="entry name" value="DNA2/NAM7_AAA_11"/>
</dbReference>
<evidence type="ECO:0000313" key="8">
    <source>
        <dbReference type="EMBL" id="MPM03415.1"/>
    </source>
</evidence>
<evidence type="ECO:0000256" key="2">
    <source>
        <dbReference type="ARBA" id="ARBA00022801"/>
    </source>
</evidence>
<evidence type="ECO:0000256" key="4">
    <source>
        <dbReference type="ARBA" id="ARBA00022840"/>
    </source>
</evidence>
<organism evidence="8">
    <name type="scientific">bioreactor metagenome</name>
    <dbReference type="NCBI Taxonomy" id="1076179"/>
    <lineage>
        <taxon>unclassified sequences</taxon>
        <taxon>metagenomes</taxon>
        <taxon>ecological metagenomes</taxon>
    </lineage>
</organism>
<keyword evidence="1" id="KW-0547">Nucleotide-binding</keyword>
<feature type="domain" description="DNA2/NAM7 helicase helicase" evidence="6">
    <location>
        <begin position="711"/>
        <end position="878"/>
    </location>
</feature>
<evidence type="ECO:0000259" key="6">
    <source>
        <dbReference type="Pfam" id="PF13086"/>
    </source>
</evidence>
<dbReference type="GO" id="GO:0004386">
    <property type="term" value="F:helicase activity"/>
    <property type="evidence" value="ECO:0007669"/>
    <property type="project" value="UniProtKB-KW"/>
</dbReference>
<dbReference type="InterPro" id="IPR027417">
    <property type="entry name" value="P-loop_NTPase"/>
</dbReference>
<dbReference type="GO" id="GO:0005694">
    <property type="term" value="C:chromosome"/>
    <property type="evidence" value="ECO:0007669"/>
    <property type="project" value="UniProtKB-ARBA"/>
</dbReference>
<keyword evidence="2 8" id="KW-0378">Hydrolase</keyword>
<dbReference type="Pfam" id="PF13087">
    <property type="entry name" value="AAA_12"/>
    <property type="match status" value="1"/>
</dbReference>
<dbReference type="PANTHER" id="PTHR10887">
    <property type="entry name" value="DNA2/NAM7 HELICASE FAMILY"/>
    <property type="match status" value="1"/>
</dbReference>
<sequence>MIDSIIVLPKVLERVNHFIEYEGVKGFSVADFLSIEFNPKRNGILYQVIDGKIRLYSDKYKLECRGAEEANCLKAVDIFKTDPNEYRRALNFGDLLMGECAFIPLQDARILSKDSYNTLETQIVKEYNQQFLDNIGYEKFKKYWDVQFKASKIEKEIARNKMIQSVEKFNNITLDYRNTSLTLNVKKIAFDYRLGEVITVSSTTTWDDQFQSNYSHLSTIKAIELGKILAVNELEKTITLESPSQVIEQVVQNNLKEGYLWVSDKGSQAKISNENMALKKIYQGETANPSLNKFIPTIDQAMPSHYREDDLENKYFSDNFQNLNENQRLSVLGALNAQDIFLIQGPPGTGKTTVISEIIHYLTGNNKKVLMSAQTHLAVDNVLQKVGHKEQVDALRIGNEDRIELGNERYLLTQRVRNLQSKIVQGNLHNEVSYQSWLLNYEEKDKIRVIYQEMQTTIPDILNKKKRMTLLKEGYQLLYEKESDVELEYAMLQTKIVAMRNEFDLTEQEKTNLRKAAQLPIAKEYLNLFSKIQNELNITNNERTLVIKFLNISEELHVIASQLENCRIDIDLEATVLQAKLAAIEKQLEQIPLGQHWMRNEKQQERNGLLEKINFLGGYDFDSPRKKDFLKIQHDQLYQQAMNLNKQIKSHMQPHRQVIIEIIGKEEFFKKYIFLLKEYFDFEKFQVNLPNDYERKTVELELLEQKASFEAELEMLEVRLKEIAHDKRNTQDQIALLKSNLDDIRKEHIVQEFLDIEQLDWDALCLEDTTRSESFLEAWEAEKKEKDLYSLTKDIQREWAERMAIYQIPFERYYIASANVVAATCLGIATRNNNDFSDLEFDYLIVDEAARASSLELLIPMVRGKKIVLVGDHKQISPEIERGLQKKLEESEEITEEAMAEYKKSMFGILYDKSGTMNKQFLNKQYRMSTNIAEVISTFFYSNELTNGENITQRRHGLEHLLPQAMYWINTPEKNNNYKEQKIRTSVCNTGEIDTTITLLRWLDEQLNETKTLGIICPYKEHLVRLKEQINVMQFSKLEIEINTIDAFQGREKQIMIMNFVRNNDLGEVGFVAADSRMNVAFSRAQELLFVIGNGSYIQENKIKLRKLRSIFQFLKNKNAVIAVQDFEKGGFYASKQY</sequence>
<dbReference type="AlphaFoldDB" id="A0A644WHQ5"/>